<feature type="region of interest" description="Disordered" evidence="1">
    <location>
        <begin position="106"/>
        <end position="141"/>
    </location>
</feature>
<dbReference type="EMBL" id="JBBPBM010000013">
    <property type="protein sequence ID" value="KAK8561992.1"/>
    <property type="molecule type" value="Genomic_DNA"/>
</dbReference>
<comment type="caution">
    <text evidence="2">The sequence shown here is derived from an EMBL/GenBank/DDBJ whole genome shotgun (WGS) entry which is preliminary data.</text>
</comment>
<feature type="region of interest" description="Disordered" evidence="1">
    <location>
        <begin position="292"/>
        <end position="322"/>
    </location>
</feature>
<dbReference type="Proteomes" id="UP001472677">
    <property type="component" value="Unassembled WGS sequence"/>
</dbReference>
<feature type="compositionally biased region" description="Low complexity" evidence="1">
    <location>
        <begin position="227"/>
        <end position="236"/>
    </location>
</feature>
<accession>A0ABR2ELD7</accession>
<feature type="compositionally biased region" description="Polar residues" evidence="1">
    <location>
        <begin position="292"/>
        <end position="307"/>
    </location>
</feature>
<gene>
    <name evidence="2" type="ORF">V6N12_049047</name>
</gene>
<sequence>MATNSSSSIEGLPTRFSSTTIRERYHNIVAAKNIWEEQGFFFDDSLENYRLEPIIYKRLNDLGWLRFGRQPARANLNWVKEFYAHNVDGDDTVIVRGSAMRTRHQMEYKRQEPKNHQPPTSLARGKAMEYEKSLQGNYQRPTRKTKVFLPSPTSSMPSADELLYLPTLQTSTHWRGRTICTKGAQPSPASTPQANPSTNLVHTPAATLETPNSRQPTPDSPMEAAAPSSPTQPEETTPLHILQLRNQLQRIEAWQLQFMEDTKVFQTSLTNFLCFQFLKVAAFFAVQPTTTHPSNFSAATQPKSTAKPSDGAGNTEKVNLSSNDENEIFDWHTLMEHHG</sequence>
<evidence type="ECO:0000313" key="3">
    <source>
        <dbReference type="Proteomes" id="UP001472677"/>
    </source>
</evidence>
<evidence type="ECO:0000313" key="2">
    <source>
        <dbReference type="EMBL" id="KAK8561992.1"/>
    </source>
</evidence>
<proteinExistence type="predicted"/>
<reference evidence="2 3" key="1">
    <citation type="journal article" date="2024" name="G3 (Bethesda)">
        <title>Genome assembly of Hibiscus sabdariffa L. provides insights into metabolisms of medicinal natural products.</title>
        <authorList>
            <person name="Kim T."/>
        </authorList>
    </citation>
    <scope>NUCLEOTIDE SEQUENCE [LARGE SCALE GENOMIC DNA]</scope>
    <source>
        <strain evidence="2">TK-2024</strain>
        <tissue evidence="2">Old leaves</tissue>
    </source>
</reference>
<protein>
    <submittedName>
        <fullName evidence="2">Uncharacterized protein</fullName>
    </submittedName>
</protein>
<keyword evidence="3" id="KW-1185">Reference proteome</keyword>
<name>A0ABR2ELD7_9ROSI</name>
<feature type="region of interest" description="Disordered" evidence="1">
    <location>
        <begin position="179"/>
        <end position="236"/>
    </location>
</feature>
<feature type="compositionally biased region" description="Polar residues" evidence="1">
    <location>
        <begin position="187"/>
        <end position="201"/>
    </location>
</feature>
<evidence type="ECO:0000256" key="1">
    <source>
        <dbReference type="SAM" id="MobiDB-lite"/>
    </source>
</evidence>
<organism evidence="2 3">
    <name type="scientific">Hibiscus sabdariffa</name>
    <name type="common">roselle</name>
    <dbReference type="NCBI Taxonomy" id="183260"/>
    <lineage>
        <taxon>Eukaryota</taxon>
        <taxon>Viridiplantae</taxon>
        <taxon>Streptophyta</taxon>
        <taxon>Embryophyta</taxon>
        <taxon>Tracheophyta</taxon>
        <taxon>Spermatophyta</taxon>
        <taxon>Magnoliopsida</taxon>
        <taxon>eudicotyledons</taxon>
        <taxon>Gunneridae</taxon>
        <taxon>Pentapetalae</taxon>
        <taxon>rosids</taxon>
        <taxon>malvids</taxon>
        <taxon>Malvales</taxon>
        <taxon>Malvaceae</taxon>
        <taxon>Malvoideae</taxon>
        <taxon>Hibiscus</taxon>
    </lineage>
</organism>
<feature type="compositionally biased region" description="Basic and acidic residues" evidence="1">
    <location>
        <begin position="106"/>
        <end position="115"/>
    </location>
</feature>